<evidence type="ECO:0000256" key="6">
    <source>
        <dbReference type="ARBA" id="ARBA00026032"/>
    </source>
</evidence>
<evidence type="ECO:0000313" key="10">
    <source>
        <dbReference type="Proteomes" id="UP000307440"/>
    </source>
</evidence>
<comment type="subcellular location">
    <subcellularLocation>
        <location evidence="1">Secreted</location>
        <location evidence="1">Cell wall</location>
    </subcellularLocation>
    <subcellularLocation>
        <location evidence="2">Secreted</location>
        <location evidence="2">Extracellular space</location>
        <location evidence="2">Extracellular matrix</location>
    </subcellularLocation>
</comment>
<keyword evidence="5" id="KW-0293">Fruiting body</keyword>
<dbReference type="EMBL" id="ML210163">
    <property type="protein sequence ID" value="TFK27610.1"/>
    <property type="molecule type" value="Genomic_DNA"/>
</dbReference>
<dbReference type="Pfam" id="PF00337">
    <property type="entry name" value="Gal-bind_lectin"/>
    <property type="match status" value="1"/>
</dbReference>
<evidence type="ECO:0000259" key="8">
    <source>
        <dbReference type="PROSITE" id="PS51304"/>
    </source>
</evidence>
<dbReference type="Gene3D" id="2.60.120.200">
    <property type="match status" value="1"/>
</dbReference>
<dbReference type="STRING" id="230819.A0A5C3L4E6"/>
<dbReference type="InterPro" id="IPR013320">
    <property type="entry name" value="ConA-like_dom_sf"/>
</dbReference>
<comment type="subunit">
    <text evidence="6">Homotetramer. Oligomerization is required for carbohydrate binding.</text>
</comment>
<dbReference type="SUPFAM" id="SSF49899">
    <property type="entry name" value="Concanavalin A-like lectins/glucanases"/>
    <property type="match status" value="1"/>
</dbReference>
<keyword evidence="7" id="KW-0430">Lectin</keyword>
<keyword evidence="3" id="KW-0134">Cell wall</keyword>
<evidence type="ECO:0000256" key="3">
    <source>
        <dbReference type="ARBA" id="ARBA00022512"/>
    </source>
</evidence>
<evidence type="ECO:0000313" key="9">
    <source>
        <dbReference type="EMBL" id="TFK27610.1"/>
    </source>
</evidence>
<keyword evidence="10" id="KW-1185">Reference proteome</keyword>
<dbReference type="OrthoDB" id="3018764at2759"/>
<organism evidence="9 10">
    <name type="scientific">Coprinopsis marcescibilis</name>
    <name type="common">Agaric fungus</name>
    <name type="synonym">Psathyrella marcescibilis</name>
    <dbReference type="NCBI Taxonomy" id="230819"/>
    <lineage>
        <taxon>Eukaryota</taxon>
        <taxon>Fungi</taxon>
        <taxon>Dikarya</taxon>
        <taxon>Basidiomycota</taxon>
        <taxon>Agaricomycotina</taxon>
        <taxon>Agaricomycetes</taxon>
        <taxon>Agaricomycetidae</taxon>
        <taxon>Agaricales</taxon>
        <taxon>Agaricineae</taxon>
        <taxon>Psathyrellaceae</taxon>
        <taxon>Coprinopsis</taxon>
    </lineage>
</organism>
<dbReference type="GO" id="GO:0030246">
    <property type="term" value="F:carbohydrate binding"/>
    <property type="evidence" value="ECO:0007669"/>
    <property type="project" value="UniProtKB-UniRule"/>
</dbReference>
<evidence type="ECO:0000256" key="1">
    <source>
        <dbReference type="ARBA" id="ARBA00004191"/>
    </source>
</evidence>
<dbReference type="PROSITE" id="PS51304">
    <property type="entry name" value="GALECTIN"/>
    <property type="match status" value="1"/>
</dbReference>
<protein>
    <recommendedName>
        <fullName evidence="7">Galectin</fullName>
    </recommendedName>
</protein>
<keyword evidence="4" id="KW-0272">Extracellular matrix</keyword>
<evidence type="ECO:0000256" key="7">
    <source>
        <dbReference type="RuleBase" id="RU102079"/>
    </source>
</evidence>
<accession>A0A5C3L4E6</accession>
<reference evidence="9 10" key="1">
    <citation type="journal article" date="2019" name="Nat. Ecol. Evol.">
        <title>Megaphylogeny resolves global patterns of mushroom evolution.</title>
        <authorList>
            <person name="Varga T."/>
            <person name="Krizsan K."/>
            <person name="Foldi C."/>
            <person name="Dima B."/>
            <person name="Sanchez-Garcia M."/>
            <person name="Sanchez-Ramirez S."/>
            <person name="Szollosi G.J."/>
            <person name="Szarkandi J.G."/>
            <person name="Papp V."/>
            <person name="Albert L."/>
            <person name="Andreopoulos W."/>
            <person name="Angelini C."/>
            <person name="Antonin V."/>
            <person name="Barry K.W."/>
            <person name="Bougher N.L."/>
            <person name="Buchanan P."/>
            <person name="Buyck B."/>
            <person name="Bense V."/>
            <person name="Catcheside P."/>
            <person name="Chovatia M."/>
            <person name="Cooper J."/>
            <person name="Damon W."/>
            <person name="Desjardin D."/>
            <person name="Finy P."/>
            <person name="Geml J."/>
            <person name="Haridas S."/>
            <person name="Hughes K."/>
            <person name="Justo A."/>
            <person name="Karasinski D."/>
            <person name="Kautmanova I."/>
            <person name="Kiss B."/>
            <person name="Kocsube S."/>
            <person name="Kotiranta H."/>
            <person name="LaButti K.M."/>
            <person name="Lechner B.E."/>
            <person name="Liimatainen K."/>
            <person name="Lipzen A."/>
            <person name="Lukacs Z."/>
            <person name="Mihaltcheva S."/>
            <person name="Morgado L.N."/>
            <person name="Niskanen T."/>
            <person name="Noordeloos M.E."/>
            <person name="Ohm R.A."/>
            <person name="Ortiz-Santana B."/>
            <person name="Ovrebo C."/>
            <person name="Racz N."/>
            <person name="Riley R."/>
            <person name="Savchenko A."/>
            <person name="Shiryaev A."/>
            <person name="Soop K."/>
            <person name="Spirin V."/>
            <person name="Szebenyi C."/>
            <person name="Tomsovsky M."/>
            <person name="Tulloss R.E."/>
            <person name="Uehling J."/>
            <person name="Grigoriev I.V."/>
            <person name="Vagvolgyi C."/>
            <person name="Papp T."/>
            <person name="Martin F.M."/>
            <person name="Miettinen O."/>
            <person name="Hibbett D.S."/>
            <person name="Nagy L.G."/>
        </authorList>
    </citation>
    <scope>NUCLEOTIDE SEQUENCE [LARGE SCALE GENOMIC DNA]</scope>
    <source>
        <strain evidence="9 10">CBS 121175</strain>
    </source>
</reference>
<dbReference type="SMART" id="SM00276">
    <property type="entry name" value="GLECT"/>
    <property type="match status" value="1"/>
</dbReference>
<dbReference type="InterPro" id="IPR001079">
    <property type="entry name" value="Galectin_CRD"/>
</dbReference>
<sequence length="158" mass="17557">MFVLLNANQVVKLGQDITNENILLIQSTKLAFTSSQGTTYFNLLSAAENIILHISIRPSQNVIVFNSRTKDGSWGPEERIPLAGQLEGNNPSITIYDHGDRYQILLDLKTVLYYNKRIKESGVMLGYFQDQSSAFGNTLAVEVYDSLADIVPRLSGSN</sequence>
<dbReference type="Proteomes" id="UP000307440">
    <property type="component" value="Unassembled WGS sequence"/>
</dbReference>
<evidence type="ECO:0000256" key="5">
    <source>
        <dbReference type="ARBA" id="ARBA00022947"/>
    </source>
</evidence>
<gene>
    <name evidence="9" type="ORF">FA15DRAFT_723074</name>
</gene>
<proteinExistence type="predicted"/>
<name>A0A5C3L4E6_COPMA</name>
<dbReference type="AlphaFoldDB" id="A0A5C3L4E6"/>
<keyword evidence="4" id="KW-0964">Secreted</keyword>
<feature type="domain" description="Galectin" evidence="8">
    <location>
        <begin position="9"/>
        <end position="144"/>
    </location>
</feature>
<evidence type="ECO:0000256" key="2">
    <source>
        <dbReference type="ARBA" id="ARBA00004498"/>
    </source>
</evidence>
<evidence type="ECO:0000256" key="4">
    <source>
        <dbReference type="ARBA" id="ARBA00022530"/>
    </source>
</evidence>